<reference evidence="2 3" key="1">
    <citation type="submission" date="2018-11" db="EMBL/GenBank/DDBJ databases">
        <authorList>
            <consortium name="Pathogen Informatics"/>
        </authorList>
    </citation>
    <scope>NUCLEOTIDE SEQUENCE [LARGE SCALE GENOMIC DNA]</scope>
    <source>
        <strain evidence="2 3">Zambia</strain>
    </source>
</reference>
<feature type="compositionally biased region" description="Basic and acidic residues" evidence="1">
    <location>
        <begin position="168"/>
        <end position="184"/>
    </location>
</feature>
<protein>
    <submittedName>
        <fullName evidence="4">Ras-GEF domain-containing protein</fullName>
    </submittedName>
</protein>
<evidence type="ECO:0000313" key="2">
    <source>
        <dbReference type="EMBL" id="VDO83325.1"/>
    </source>
</evidence>
<evidence type="ECO:0000313" key="4">
    <source>
        <dbReference type="WBParaSite" id="SMRG1_20330.1"/>
    </source>
</evidence>
<accession>A0A183LYC2</accession>
<proteinExistence type="predicted"/>
<name>A0A183LYC2_9TREM</name>
<sequence length="276" mass="30854">MIEGIYFYHNSIKLTASALDSLKLDTSDNWLDDKEKTIEALEQAGRILMNLIPSIVTLPNDMIGVIENDSVQDDDGDLDDDDNANSDENQIIIANKNNNETQYDNRFSSWGKSEENDDADVEEEEDDNDDYGADDDEGEEIDERNHHLITSLCRITSSSLSTSDDPELDRLPSNHEYMISRDTTRTSTSTIVDPSLDTFNHTCITAGPPATTTYTTITTASSNNNNNSNVNNSRQIYGQLLSCNTLPGETVSQKQQEESHFNSSNDKNHKLNDNKE</sequence>
<dbReference type="Proteomes" id="UP000050790">
    <property type="component" value="Unassembled WGS sequence"/>
</dbReference>
<feature type="compositionally biased region" description="Polar residues" evidence="1">
    <location>
        <begin position="95"/>
        <end position="111"/>
    </location>
</feature>
<keyword evidence="3" id="KW-1185">Reference proteome</keyword>
<feature type="region of interest" description="Disordered" evidence="1">
    <location>
        <begin position="93"/>
        <end position="138"/>
    </location>
</feature>
<reference evidence="4" key="2">
    <citation type="submission" date="2023-11" db="UniProtKB">
        <authorList>
            <consortium name="WormBaseParasite"/>
        </authorList>
    </citation>
    <scope>IDENTIFICATION</scope>
</reference>
<dbReference type="Proteomes" id="UP000277204">
    <property type="component" value="Unassembled WGS sequence"/>
</dbReference>
<dbReference type="EMBL" id="UZAI01003945">
    <property type="protein sequence ID" value="VDO83325.1"/>
    <property type="molecule type" value="Genomic_DNA"/>
</dbReference>
<evidence type="ECO:0000256" key="1">
    <source>
        <dbReference type="SAM" id="MobiDB-lite"/>
    </source>
</evidence>
<feature type="region of interest" description="Disordered" evidence="1">
    <location>
        <begin position="250"/>
        <end position="276"/>
    </location>
</feature>
<dbReference type="WBParaSite" id="SMRG1_20330.1">
    <property type="protein sequence ID" value="SMRG1_20330.1"/>
    <property type="gene ID" value="SMRG1_20330"/>
</dbReference>
<organism evidence="2 3">
    <name type="scientific">Schistosoma margrebowiei</name>
    <dbReference type="NCBI Taxonomy" id="48269"/>
    <lineage>
        <taxon>Eukaryota</taxon>
        <taxon>Metazoa</taxon>
        <taxon>Spiralia</taxon>
        <taxon>Lophotrochozoa</taxon>
        <taxon>Platyhelminthes</taxon>
        <taxon>Trematoda</taxon>
        <taxon>Digenea</taxon>
        <taxon>Strigeidida</taxon>
        <taxon>Schistosomatoidea</taxon>
        <taxon>Schistosomatidae</taxon>
        <taxon>Schistosoma</taxon>
    </lineage>
</organism>
<gene>
    <name evidence="2" type="ORF">SMRZ_LOCUS8797</name>
</gene>
<feature type="compositionally biased region" description="Basic and acidic residues" evidence="1">
    <location>
        <begin position="255"/>
        <end position="276"/>
    </location>
</feature>
<dbReference type="AlphaFoldDB" id="A0A183LYC2"/>
<evidence type="ECO:0000313" key="3">
    <source>
        <dbReference type="Proteomes" id="UP000277204"/>
    </source>
</evidence>
<feature type="compositionally biased region" description="Acidic residues" evidence="1">
    <location>
        <begin position="115"/>
        <end position="138"/>
    </location>
</feature>
<feature type="region of interest" description="Disordered" evidence="1">
    <location>
        <begin position="158"/>
        <end position="189"/>
    </location>
</feature>